<gene>
    <name evidence="4" type="primary">rplQ</name>
    <name evidence="7" type="ORF">DCW38_02150</name>
</gene>
<reference evidence="7 8" key="1">
    <citation type="journal article" date="2018" name="Nat. Biotechnol.">
        <title>A standardized bacterial taxonomy based on genome phylogeny substantially revises the tree of life.</title>
        <authorList>
            <person name="Parks D.H."/>
            <person name="Chuvochina M."/>
            <person name="Waite D.W."/>
            <person name="Rinke C."/>
            <person name="Skarshewski A."/>
            <person name="Chaumeil P.A."/>
            <person name="Hugenholtz P."/>
        </authorList>
    </citation>
    <scope>NUCLEOTIDE SEQUENCE [LARGE SCALE GENOMIC DNA]</scope>
    <source>
        <strain evidence="7">UBA9956</strain>
    </source>
</reference>
<sequence>MRHNDKVKKLSRTTEHRNAMLNNLVTSLFERNVVITTTAKAKEARKLAEKMITIAKKEDSVHTRREISKRIRSNEIIKRLFEDIAPLYKARNGGYTRVISVGIRRGDGASTSILELVEKPASKDKEKTEKKAEKKAEKKTEKKAEKKTEKPAEKKTEKKPDKKKEKK</sequence>
<organism evidence="7 8">
    <name type="scientific">candidate division WOR-3 bacterium</name>
    <dbReference type="NCBI Taxonomy" id="2052148"/>
    <lineage>
        <taxon>Bacteria</taxon>
        <taxon>Bacteria division WOR-3</taxon>
    </lineage>
</organism>
<proteinExistence type="inferred from homology"/>
<dbReference type="InterPro" id="IPR036373">
    <property type="entry name" value="Ribosomal_bL17_sf"/>
</dbReference>
<evidence type="ECO:0000256" key="3">
    <source>
        <dbReference type="ARBA" id="ARBA00023274"/>
    </source>
</evidence>
<dbReference type="HAMAP" id="MF_01368">
    <property type="entry name" value="Ribosomal_bL17"/>
    <property type="match status" value="1"/>
</dbReference>
<evidence type="ECO:0000256" key="5">
    <source>
        <dbReference type="RuleBase" id="RU000660"/>
    </source>
</evidence>
<evidence type="ECO:0000313" key="7">
    <source>
        <dbReference type="EMBL" id="HAV91966.1"/>
    </source>
</evidence>
<name>A0A350H8V0_UNCW3</name>
<keyword evidence="2 4" id="KW-0689">Ribosomal protein</keyword>
<comment type="similarity">
    <text evidence="1 4 5">Belongs to the bacterial ribosomal protein bL17 family.</text>
</comment>
<accession>A0A350H8V0</accession>
<dbReference type="Proteomes" id="UP000264062">
    <property type="component" value="Unassembled WGS sequence"/>
</dbReference>
<dbReference type="EMBL" id="DMZY01000065">
    <property type="protein sequence ID" value="HAV91966.1"/>
    <property type="molecule type" value="Genomic_DNA"/>
</dbReference>
<dbReference type="PANTHER" id="PTHR14413">
    <property type="entry name" value="RIBOSOMAL PROTEIN L17"/>
    <property type="match status" value="1"/>
</dbReference>
<dbReference type="InterPro" id="IPR000456">
    <property type="entry name" value="Ribosomal_bL17"/>
</dbReference>
<dbReference type="Pfam" id="PF01196">
    <property type="entry name" value="Ribosomal_L17"/>
    <property type="match status" value="1"/>
</dbReference>
<dbReference type="GO" id="GO:0022625">
    <property type="term" value="C:cytosolic large ribosomal subunit"/>
    <property type="evidence" value="ECO:0007669"/>
    <property type="project" value="TreeGrafter"/>
</dbReference>
<comment type="caution">
    <text evidence="7">The sequence shown here is derived from an EMBL/GenBank/DDBJ whole genome shotgun (WGS) entry which is preliminary data.</text>
</comment>
<evidence type="ECO:0000256" key="1">
    <source>
        <dbReference type="ARBA" id="ARBA00008777"/>
    </source>
</evidence>
<dbReference type="GO" id="GO:0006412">
    <property type="term" value="P:translation"/>
    <property type="evidence" value="ECO:0007669"/>
    <property type="project" value="UniProtKB-UniRule"/>
</dbReference>
<comment type="subunit">
    <text evidence="4">Part of the 50S ribosomal subunit. Contacts protein L32.</text>
</comment>
<evidence type="ECO:0000256" key="2">
    <source>
        <dbReference type="ARBA" id="ARBA00022980"/>
    </source>
</evidence>
<dbReference type="Gene3D" id="3.90.1030.10">
    <property type="entry name" value="Ribosomal protein L17"/>
    <property type="match status" value="1"/>
</dbReference>
<keyword evidence="3 4" id="KW-0687">Ribonucleoprotein</keyword>
<dbReference type="NCBIfam" id="TIGR00059">
    <property type="entry name" value="L17"/>
    <property type="match status" value="1"/>
</dbReference>
<evidence type="ECO:0000313" key="8">
    <source>
        <dbReference type="Proteomes" id="UP000264062"/>
    </source>
</evidence>
<dbReference type="GO" id="GO:0003735">
    <property type="term" value="F:structural constituent of ribosome"/>
    <property type="evidence" value="ECO:0007669"/>
    <property type="project" value="InterPro"/>
</dbReference>
<dbReference type="AlphaFoldDB" id="A0A350H8V0"/>
<evidence type="ECO:0000256" key="6">
    <source>
        <dbReference type="SAM" id="MobiDB-lite"/>
    </source>
</evidence>
<dbReference type="SUPFAM" id="SSF64263">
    <property type="entry name" value="Prokaryotic ribosomal protein L17"/>
    <property type="match status" value="1"/>
</dbReference>
<dbReference type="PANTHER" id="PTHR14413:SF16">
    <property type="entry name" value="LARGE RIBOSOMAL SUBUNIT PROTEIN BL17M"/>
    <property type="match status" value="1"/>
</dbReference>
<evidence type="ECO:0000256" key="4">
    <source>
        <dbReference type="HAMAP-Rule" id="MF_01368"/>
    </source>
</evidence>
<protein>
    <recommendedName>
        <fullName evidence="4">Large ribosomal subunit protein bL17</fullName>
    </recommendedName>
</protein>
<feature type="region of interest" description="Disordered" evidence="6">
    <location>
        <begin position="117"/>
        <end position="167"/>
    </location>
</feature>